<dbReference type="CDD" id="cd12108">
    <property type="entry name" value="Hr-like"/>
    <property type="match status" value="1"/>
</dbReference>
<gene>
    <name evidence="3" type="ORF">EV356DRAFT_536678</name>
</gene>
<dbReference type="Pfam" id="PF01814">
    <property type="entry name" value="Hemerythrin"/>
    <property type="match status" value="1"/>
</dbReference>
<dbReference type="Proteomes" id="UP000800092">
    <property type="component" value="Unassembled WGS sequence"/>
</dbReference>
<evidence type="ECO:0000259" key="2">
    <source>
        <dbReference type="Pfam" id="PF01814"/>
    </source>
</evidence>
<dbReference type="AlphaFoldDB" id="A0A6A6GXB4"/>
<reference evidence="3" key="1">
    <citation type="journal article" date="2020" name="Stud. Mycol.">
        <title>101 Dothideomycetes genomes: a test case for predicting lifestyles and emergence of pathogens.</title>
        <authorList>
            <person name="Haridas S."/>
            <person name="Albert R."/>
            <person name="Binder M."/>
            <person name="Bloem J."/>
            <person name="Labutti K."/>
            <person name="Salamov A."/>
            <person name="Andreopoulos B."/>
            <person name="Baker S."/>
            <person name="Barry K."/>
            <person name="Bills G."/>
            <person name="Bluhm B."/>
            <person name="Cannon C."/>
            <person name="Castanera R."/>
            <person name="Culley D."/>
            <person name="Daum C."/>
            <person name="Ezra D."/>
            <person name="Gonzalez J."/>
            <person name="Henrissat B."/>
            <person name="Kuo A."/>
            <person name="Liang C."/>
            <person name="Lipzen A."/>
            <person name="Lutzoni F."/>
            <person name="Magnuson J."/>
            <person name="Mondo S."/>
            <person name="Nolan M."/>
            <person name="Ohm R."/>
            <person name="Pangilinan J."/>
            <person name="Park H.-J."/>
            <person name="Ramirez L."/>
            <person name="Alfaro M."/>
            <person name="Sun H."/>
            <person name="Tritt A."/>
            <person name="Yoshinaga Y."/>
            <person name="Zwiers L.-H."/>
            <person name="Turgeon B."/>
            <person name="Goodwin S."/>
            <person name="Spatafora J."/>
            <person name="Crous P."/>
            <person name="Grigoriev I."/>
        </authorList>
    </citation>
    <scope>NUCLEOTIDE SEQUENCE</scope>
    <source>
        <strain evidence="3">Tuck. ex Michener</strain>
    </source>
</reference>
<evidence type="ECO:0000313" key="3">
    <source>
        <dbReference type="EMBL" id="KAF2230120.1"/>
    </source>
</evidence>
<protein>
    <recommendedName>
        <fullName evidence="2">Hemerythrin-like domain-containing protein</fullName>
    </recommendedName>
</protein>
<accession>A0A6A6GXB4</accession>
<dbReference type="PANTHER" id="PTHR38048:SF1">
    <property type="entry name" value="HEMERYTHRIN-LIKE DOMAIN-CONTAINING PROTEIN"/>
    <property type="match status" value="1"/>
</dbReference>
<evidence type="ECO:0000256" key="1">
    <source>
        <dbReference type="SAM" id="MobiDB-lite"/>
    </source>
</evidence>
<dbReference type="OrthoDB" id="10044044at2759"/>
<organism evidence="3 4">
    <name type="scientific">Viridothelium virens</name>
    <name type="common">Speckled blister lichen</name>
    <name type="synonym">Trypethelium virens</name>
    <dbReference type="NCBI Taxonomy" id="1048519"/>
    <lineage>
        <taxon>Eukaryota</taxon>
        <taxon>Fungi</taxon>
        <taxon>Dikarya</taxon>
        <taxon>Ascomycota</taxon>
        <taxon>Pezizomycotina</taxon>
        <taxon>Dothideomycetes</taxon>
        <taxon>Dothideomycetes incertae sedis</taxon>
        <taxon>Trypetheliales</taxon>
        <taxon>Trypetheliaceae</taxon>
        <taxon>Viridothelium</taxon>
    </lineage>
</organism>
<name>A0A6A6GXB4_VIRVR</name>
<dbReference type="InterPro" id="IPR053206">
    <property type="entry name" value="Dimeric_xanthone_biosynth"/>
</dbReference>
<feature type="region of interest" description="Disordered" evidence="1">
    <location>
        <begin position="1"/>
        <end position="25"/>
    </location>
</feature>
<feature type="domain" description="Hemerythrin-like" evidence="2">
    <location>
        <begin position="42"/>
        <end position="171"/>
    </location>
</feature>
<evidence type="ECO:0000313" key="4">
    <source>
        <dbReference type="Proteomes" id="UP000800092"/>
    </source>
</evidence>
<dbReference type="EMBL" id="ML991847">
    <property type="protein sequence ID" value="KAF2230120.1"/>
    <property type="molecule type" value="Genomic_DNA"/>
</dbReference>
<sequence>MTEVASPITTPNGAVEEAEKEEAEKPLPALTPGEFRVYNRMAEHMELYHNNFRHTWTTLHTACTSRQRPAGMSLPQFVSLGLSFAHHLTFHHTIEEEHIFPVLAARMPAFQAELELLSQHRQIHEGLEAFETYLEACRAGERELRWEELRGLMDGFGGVLWAHLDEEVRELGAEKMRRYWSLREMKGLPM</sequence>
<keyword evidence="4" id="KW-1185">Reference proteome</keyword>
<dbReference type="InterPro" id="IPR012312">
    <property type="entry name" value="Hemerythrin-like"/>
</dbReference>
<dbReference type="Gene3D" id="1.20.120.520">
    <property type="entry name" value="nmb1532 protein domain like"/>
    <property type="match status" value="1"/>
</dbReference>
<dbReference type="PANTHER" id="PTHR38048">
    <property type="entry name" value="EXPRESSED PROTEIN"/>
    <property type="match status" value="1"/>
</dbReference>
<proteinExistence type="predicted"/>